<dbReference type="EMBL" id="CAXAMM010003858">
    <property type="protein sequence ID" value="CAK9001480.1"/>
    <property type="molecule type" value="Genomic_DNA"/>
</dbReference>
<feature type="compositionally biased region" description="Basic and acidic residues" evidence="1">
    <location>
        <begin position="405"/>
        <end position="414"/>
    </location>
</feature>
<dbReference type="Proteomes" id="UP001642464">
    <property type="component" value="Unassembled WGS sequence"/>
</dbReference>
<comment type="caution">
    <text evidence="2">The sequence shown here is derived from an EMBL/GenBank/DDBJ whole genome shotgun (WGS) entry which is preliminary data.</text>
</comment>
<name>A0ABP0IJF3_9DINO</name>
<proteinExistence type="predicted"/>
<sequence length="509" mass="58110">MFQVTSRSAGKAQVLRVGLDRWNQECDLSCLAGYILDEMYRFKDPENLLVFPNETIALLLNRYIEGDFHEELKNMLDSMDPAFKPEQCSMWVENLPASTTNMLVTTEAADEKITALNDTHTKFQFQADALSLARDAAQLARLFGEESKTERACRMETAQLLSGEELPEVVISSLLNNSKTGSLVGIVNLTPYDAHLEMSLLKRKSNNPEHQFRSLSLSTDHVDWKHGGSLMGNVRKYDPVPPPSESLNTSEFPLKLAKLTVNPALKGVKKYRIELANEVRARYLDHPVYGGDWRSLILDFDRKFCSEGERPTDKAIVPAEVEEDPVPPAFTSEPSTLDQLQEAYLVAHQDVDISHEEFQLAHGKSTWLKAERVQKMIRENSGGGCRSRDNVLDSEEEFSEDSPADSDRTRRLGDWDEEEPKKKKVKVEDTKTVKPKEEEKPEQNLKQMTRFLLHQAFFHHQRWDVRLYPWDGQPEVHFTGKFLPEGGAQAERLDRMWQRLVSVTDFDGL</sequence>
<organism evidence="2 3">
    <name type="scientific">Durusdinium trenchii</name>
    <dbReference type="NCBI Taxonomy" id="1381693"/>
    <lineage>
        <taxon>Eukaryota</taxon>
        <taxon>Sar</taxon>
        <taxon>Alveolata</taxon>
        <taxon>Dinophyceae</taxon>
        <taxon>Suessiales</taxon>
        <taxon>Symbiodiniaceae</taxon>
        <taxon>Durusdinium</taxon>
    </lineage>
</organism>
<feature type="compositionally biased region" description="Acidic residues" evidence="1">
    <location>
        <begin position="392"/>
        <end position="404"/>
    </location>
</feature>
<gene>
    <name evidence="2" type="ORF">SCF082_LOCUS6940</name>
</gene>
<feature type="compositionally biased region" description="Basic and acidic residues" evidence="1">
    <location>
        <begin position="426"/>
        <end position="443"/>
    </location>
</feature>
<keyword evidence="3" id="KW-1185">Reference proteome</keyword>
<evidence type="ECO:0000313" key="3">
    <source>
        <dbReference type="Proteomes" id="UP001642464"/>
    </source>
</evidence>
<reference evidence="2 3" key="1">
    <citation type="submission" date="2024-02" db="EMBL/GenBank/DDBJ databases">
        <authorList>
            <person name="Chen Y."/>
            <person name="Shah S."/>
            <person name="Dougan E. K."/>
            <person name="Thang M."/>
            <person name="Chan C."/>
        </authorList>
    </citation>
    <scope>NUCLEOTIDE SEQUENCE [LARGE SCALE GENOMIC DNA]</scope>
</reference>
<evidence type="ECO:0000256" key="1">
    <source>
        <dbReference type="SAM" id="MobiDB-lite"/>
    </source>
</evidence>
<protein>
    <submittedName>
        <fullName evidence="2">Uncharacterized protein</fullName>
    </submittedName>
</protein>
<feature type="region of interest" description="Disordered" evidence="1">
    <location>
        <begin position="379"/>
        <end position="443"/>
    </location>
</feature>
<accession>A0ABP0IJF3</accession>
<evidence type="ECO:0000313" key="2">
    <source>
        <dbReference type="EMBL" id="CAK9001480.1"/>
    </source>
</evidence>